<dbReference type="Gene3D" id="3.30.420.10">
    <property type="entry name" value="Ribonuclease H-like superfamily/Ribonuclease H"/>
    <property type="match status" value="1"/>
</dbReference>
<dbReference type="InterPro" id="IPR044730">
    <property type="entry name" value="RNase_H-like_dom_plant"/>
</dbReference>
<dbReference type="GO" id="GO:0003676">
    <property type="term" value="F:nucleic acid binding"/>
    <property type="evidence" value="ECO:0007669"/>
    <property type="project" value="InterPro"/>
</dbReference>
<dbReference type="InterPro" id="IPR012337">
    <property type="entry name" value="RNaseH-like_sf"/>
</dbReference>
<dbReference type="SUPFAM" id="SSF53098">
    <property type="entry name" value="Ribonuclease H-like"/>
    <property type="match status" value="1"/>
</dbReference>
<sequence length="115" mass="13284">MEGVRVEAENSEVAEALVIKEVYRLAKEKGFSKVMFESDSTTVVRDITRKDWLTAWKTSKIVEEIRNHLTEFAEAKILLEKREANSAADWVEKQYNMGMELSNWVDRPPSSINPH</sequence>
<dbReference type="AlphaFoldDB" id="A0A1R3HHI9"/>
<dbReference type="InterPro" id="IPR052929">
    <property type="entry name" value="RNase_H-like_EbsB-rel"/>
</dbReference>
<dbReference type="PANTHER" id="PTHR47074:SF11">
    <property type="entry name" value="REVERSE TRANSCRIPTASE-LIKE PROTEIN"/>
    <property type="match status" value="1"/>
</dbReference>
<protein>
    <recommendedName>
        <fullName evidence="1">RNase H type-1 domain-containing protein</fullName>
    </recommendedName>
</protein>
<gene>
    <name evidence="2" type="ORF">COLO4_28913</name>
</gene>
<dbReference type="GO" id="GO:0004523">
    <property type="term" value="F:RNA-DNA hybrid ribonuclease activity"/>
    <property type="evidence" value="ECO:0007669"/>
    <property type="project" value="InterPro"/>
</dbReference>
<dbReference type="InterPro" id="IPR002156">
    <property type="entry name" value="RNaseH_domain"/>
</dbReference>
<dbReference type="InterPro" id="IPR036397">
    <property type="entry name" value="RNaseH_sf"/>
</dbReference>
<evidence type="ECO:0000313" key="3">
    <source>
        <dbReference type="Proteomes" id="UP000187203"/>
    </source>
</evidence>
<dbReference type="CDD" id="cd06222">
    <property type="entry name" value="RNase_H_like"/>
    <property type="match status" value="1"/>
</dbReference>
<organism evidence="2 3">
    <name type="scientific">Corchorus olitorius</name>
    <dbReference type="NCBI Taxonomy" id="93759"/>
    <lineage>
        <taxon>Eukaryota</taxon>
        <taxon>Viridiplantae</taxon>
        <taxon>Streptophyta</taxon>
        <taxon>Embryophyta</taxon>
        <taxon>Tracheophyta</taxon>
        <taxon>Spermatophyta</taxon>
        <taxon>Magnoliopsida</taxon>
        <taxon>eudicotyledons</taxon>
        <taxon>Gunneridae</taxon>
        <taxon>Pentapetalae</taxon>
        <taxon>rosids</taxon>
        <taxon>malvids</taxon>
        <taxon>Malvales</taxon>
        <taxon>Malvaceae</taxon>
        <taxon>Grewioideae</taxon>
        <taxon>Apeibeae</taxon>
        <taxon>Corchorus</taxon>
    </lineage>
</organism>
<dbReference type="EMBL" id="AWUE01020134">
    <property type="protein sequence ID" value="OMO69837.1"/>
    <property type="molecule type" value="Genomic_DNA"/>
</dbReference>
<dbReference type="Proteomes" id="UP000187203">
    <property type="component" value="Unassembled WGS sequence"/>
</dbReference>
<feature type="domain" description="RNase H type-1" evidence="1">
    <location>
        <begin position="10"/>
        <end position="91"/>
    </location>
</feature>
<dbReference type="OrthoDB" id="1002691at2759"/>
<keyword evidence="3" id="KW-1185">Reference proteome</keyword>
<dbReference type="PANTHER" id="PTHR47074">
    <property type="entry name" value="BNAC02G40300D PROTEIN"/>
    <property type="match status" value="1"/>
</dbReference>
<dbReference type="Pfam" id="PF13456">
    <property type="entry name" value="RVT_3"/>
    <property type="match status" value="1"/>
</dbReference>
<evidence type="ECO:0000313" key="2">
    <source>
        <dbReference type="EMBL" id="OMO69837.1"/>
    </source>
</evidence>
<evidence type="ECO:0000259" key="1">
    <source>
        <dbReference type="Pfam" id="PF13456"/>
    </source>
</evidence>
<name>A0A1R3HHI9_9ROSI</name>
<reference evidence="3" key="1">
    <citation type="submission" date="2013-09" db="EMBL/GenBank/DDBJ databases">
        <title>Corchorus olitorius genome sequencing.</title>
        <authorList>
            <person name="Alam M."/>
            <person name="Haque M.S."/>
            <person name="Islam M.S."/>
            <person name="Emdad E.M."/>
            <person name="Islam M.M."/>
            <person name="Ahmed B."/>
            <person name="Halim A."/>
            <person name="Hossen Q.M.M."/>
            <person name="Hossain M.Z."/>
            <person name="Ahmed R."/>
            <person name="Khan M.M."/>
            <person name="Islam R."/>
            <person name="Rashid M.M."/>
            <person name="Khan S.A."/>
            <person name="Rahman M.S."/>
            <person name="Alam M."/>
            <person name="Yahiya A.S."/>
            <person name="Khan M.S."/>
            <person name="Azam M.S."/>
            <person name="Haque T."/>
            <person name="Lashkar M.Z.H."/>
            <person name="Akhand A.I."/>
            <person name="Morshed G."/>
            <person name="Roy S."/>
            <person name="Uddin K.S."/>
            <person name="Rabeya T."/>
            <person name="Hossain A.S."/>
            <person name="Chowdhury A."/>
            <person name="Snigdha A.R."/>
            <person name="Mortoza M.S."/>
            <person name="Matin S.A."/>
            <person name="Hoque S.M.E."/>
            <person name="Islam M.K."/>
            <person name="Roy D.K."/>
            <person name="Haider R."/>
            <person name="Moosa M.M."/>
            <person name="Elias S.M."/>
            <person name="Hasan A.M."/>
            <person name="Jahan S."/>
            <person name="Shafiuddin M."/>
            <person name="Mahmood N."/>
            <person name="Shommy N.S."/>
        </authorList>
    </citation>
    <scope>NUCLEOTIDE SEQUENCE [LARGE SCALE GENOMIC DNA]</scope>
    <source>
        <strain evidence="3">cv. O-4</strain>
    </source>
</reference>
<proteinExistence type="predicted"/>
<accession>A0A1R3HHI9</accession>
<comment type="caution">
    <text evidence="2">The sequence shown here is derived from an EMBL/GenBank/DDBJ whole genome shotgun (WGS) entry which is preliminary data.</text>
</comment>